<keyword evidence="4" id="KW-1185">Reference proteome</keyword>
<proteinExistence type="inferred from homology"/>
<dbReference type="EMBL" id="KB446544">
    <property type="protein sequence ID" value="EME40257.1"/>
    <property type="molecule type" value="Genomic_DNA"/>
</dbReference>
<organism evidence="3 4">
    <name type="scientific">Dothistroma septosporum (strain NZE10 / CBS 128990)</name>
    <name type="common">Red band needle blight fungus</name>
    <name type="synonym">Mycosphaerella pini</name>
    <dbReference type="NCBI Taxonomy" id="675120"/>
    <lineage>
        <taxon>Eukaryota</taxon>
        <taxon>Fungi</taxon>
        <taxon>Dikarya</taxon>
        <taxon>Ascomycota</taxon>
        <taxon>Pezizomycotina</taxon>
        <taxon>Dothideomycetes</taxon>
        <taxon>Dothideomycetidae</taxon>
        <taxon>Mycosphaerellales</taxon>
        <taxon>Mycosphaerellaceae</taxon>
        <taxon>Dothistroma</taxon>
    </lineage>
</organism>
<dbReference type="Pfam" id="PF25773">
    <property type="entry name" value="TPR_ANAPC2"/>
    <property type="match status" value="1"/>
</dbReference>
<dbReference type="InterPro" id="IPR016158">
    <property type="entry name" value="Cullin_homology"/>
</dbReference>
<evidence type="ECO:0000259" key="2">
    <source>
        <dbReference type="PROSITE" id="PS50069"/>
    </source>
</evidence>
<dbReference type="GO" id="GO:0006511">
    <property type="term" value="P:ubiquitin-dependent protein catabolic process"/>
    <property type="evidence" value="ECO:0007669"/>
    <property type="project" value="InterPro"/>
</dbReference>
<dbReference type="PROSITE" id="PS50069">
    <property type="entry name" value="CULLIN_2"/>
    <property type="match status" value="1"/>
</dbReference>
<comment type="similarity">
    <text evidence="1">Belongs to the cullin family.</text>
</comment>
<feature type="domain" description="Cullin family profile" evidence="2">
    <location>
        <begin position="504"/>
        <end position="787"/>
    </location>
</feature>
<sequence length="902" mass="101144">MTAAVQQSPQRRRNAAFASVFPRKNHTTPTPVATPNIGTLASPGDAFGGFNNKRSNAADEVVKLSQAWSAATRYLALSTLDFVPHKSLEQAGDVRDALHYLLRSTASRKQLHDWYLHEISLHFRAIVQQELAFWKQPVALQEARQVLSKTVQVVQQAQGLYLNPLDDNSCNGNGGHDLLYFAAEVKQDLHVLVLHCLPHQRLQKTLASYLFQTMKRGLQHGNDLERCTKAGRCYCQLGLEFSVLRELQDVGLGGTIGQRAFAHAVHRILEGPAVERPCFQVSWTGKDTVIPRLRLWINEQFVPAVQRAVSTLSGDPSTRLPHQQFVSAAVSSFGRRRVEGLFNYVSMWPDSRGGVLDIREYLVSTSSSDKAHLCSSFAEQIQRRLLHAGASTTEILSIYISVINVFKLLDSRGVLLEKVAVPIRNYLRGREDTVTVIAASFLADIDKDGEIGGQEPDKVCPDITLTIASSAVDAEDDRLLNWDDMNWVPDPIDAGPNYKASKSDDIIAYVLGLFDPDDFIKALAGVFGDHLLRTHHTDLIKETRLVELLRSRLDATKLQQAEVMLKDMRDSIHLNKQVRPRRSGRQLQRATKFDIQDALPEGGITMISLWEIFERRMDRSEFMPALKAVGRERNGLWFVDRRRPPASAKSLASAGTYDVDFNTKVISSYFWPPAYELEFRVPTQVKALMKKYEESFSSASGQRTLAWKRSLGTTDIALYFDDGRVIEEKGLEEWKASIIDAFATERQDEADAPPVHYDQAQGLSLEELMDGLNLEEDYLVNGINFWIGKQALYEKSAGRWSVLEYLDQAPALGQEALEPAGDPATNLELAALRENAATYQNFIEGMLRNQGAKQVEGMAGITFMLGMVMPNFAYGDDEVRWLLEEMETRGVVKRNGEMWTVA</sequence>
<dbReference type="OMA" id="VTTWQAT"/>
<dbReference type="InterPro" id="IPR036317">
    <property type="entry name" value="Cullin_homology_sf"/>
</dbReference>
<evidence type="ECO:0000313" key="4">
    <source>
        <dbReference type="Proteomes" id="UP000016933"/>
    </source>
</evidence>
<dbReference type="GO" id="GO:0005680">
    <property type="term" value="C:anaphase-promoting complex"/>
    <property type="evidence" value="ECO:0007669"/>
    <property type="project" value="TreeGrafter"/>
</dbReference>
<dbReference type="OrthoDB" id="5581181at2759"/>
<dbReference type="InterPro" id="IPR057975">
    <property type="entry name" value="TPR_ANAPC2"/>
</dbReference>
<dbReference type="HOGENOM" id="CLU_007149_0_0_1"/>
<accession>N1PD54</accession>
<reference evidence="3 4" key="2">
    <citation type="journal article" date="2012" name="PLoS Pathog.">
        <title>Diverse lifestyles and strategies of plant pathogenesis encoded in the genomes of eighteen Dothideomycetes fungi.</title>
        <authorList>
            <person name="Ohm R.A."/>
            <person name="Feau N."/>
            <person name="Henrissat B."/>
            <person name="Schoch C.L."/>
            <person name="Horwitz B.A."/>
            <person name="Barry K.W."/>
            <person name="Condon B.J."/>
            <person name="Copeland A.C."/>
            <person name="Dhillon B."/>
            <person name="Glaser F."/>
            <person name="Hesse C.N."/>
            <person name="Kosti I."/>
            <person name="LaButti K."/>
            <person name="Lindquist E.A."/>
            <person name="Lucas S."/>
            <person name="Salamov A.A."/>
            <person name="Bradshaw R.E."/>
            <person name="Ciuffetti L."/>
            <person name="Hamelin R.C."/>
            <person name="Kema G.H.J."/>
            <person name="Lawrence C."/>
            <person name="Scott J.A."/>
            <person name="Spatafora J.W."/>
            <person name="Turgeon B.G."/>
            <person name="de Wit P.J.G.M."/>
            <person name="Zhong S."/>
            <person name="Goodwin S.B."/>
            <person name="Grigoriev I.V."/>
        </authorList>
    </citation>
    <scope>NUCLEOTIDE SEQUENCE [LARGE SCALE GENOMIC DNA]</scope>
    <source>
        <strain evidence="4">NZE10 / CBS 128990</strain>
    </source>
</reference>
<gene>
    <name evidence="3" type="ORF">DOTSEDRAFT_74904</name>
</gene>
<dbReference type="GO" id="GO:0070979">
    <property type="term" value="P:protein K11-linked ubiquitination"/>
    <property type="evidence" value="ECO:0007669"/>
    <property type="project" value="TreeGrafter"/>
</dbReference>
<evidence type="ECO:0000256" key="1">
    <source>
        <dbReference type="PROSITE-ProRule" id="PRU00330"/>
    </source>
</evidence>
<dbReference type="Gene3D" id="3.30.230.130">
    <property type="entry name" value="Cullin, Chain C, Domain 2"/>
    <property type="match status" value="1"/>
</dbReference>
<dbReference type="GO" id="GO:0031625">
    <property type="term" value="F:ubiquitin protein ligase binding"/>
    <property type="evidence" value="ECO:0007669"/>
    <property type="project" value="InterPro"/>
</dbReference>
<protein>
    <recommendedName>
        <fullName evidence="2">Cullin family profile domain-containing protein</fullName>
    </recommendedName>
</protein>
<dbReference type="SUPFAM" id="SSF75632">
    <property type="entry name" value="Cullin homology domain"/>
    <property type="match status" value="1"/>
</dbReference>
<dbReference type="eggNOG" id="KOG2165">
    <property type="taxonomic scope" value="Eukaryota"/>
</dbReference>
<dbReference type="PANTHER" id="PTHR45957">
    <property type="entry name" value="ANAPHASE-PROMOTING COMPLEX SUBUNIT 2"/>
    <property type="match status" value="1"/>
</dbReference>
<dbReference type="Proteomes" id="UP000016933">
    <property type="component" value="Unassembled WGS sequence"/>
</dbReference>
<dbReference type="InterPro" id="IPR044554">
    <property type="entry name" value="ANAPC2"/>
</dbReference>
<dbReference type="AlphaFoldDB" id="N1PD54"/>
<dbReference type="STRING" id="675120.N1PD54"/>
<evidence type="ECO:0000313" key="3">
    <source>
        <dbReference type="EMBL" id="EME40257.1"/>
    </source>
</evidence>
<reference evidence="4" key="1">
    <citation type="journal article" date="2012" name="PLoS Genet.">
        <title>The genomes of the fungal plant pathogens Cladosporium fulvum and Dothistroma septosporum reveal adaptation to different hosts and lifestyles but also signatures of common ancestry.</title>
        <authorList>
            <person name="de Wit P.J.G.M."/>
            <person name="van der Burgt A."/>
            <person name="Oekmen B."/>
            <person name="Stergiopoulos I."/>
            <person name="Abd-Elsalam K.A."/>
            <person name="Aerts A.L."/>
            <person name="Bahkali A.H."/>
            <person name="Beenen H.G."/>
            <person name="Chettri P."/>
            <person name="Cox M.P."/>
            <person name="Datema E."/>
            <person name="de Vries R.P."/>
            <person name="Dhillon B."/>
            <person name="Ganley A.R."/>
            <person name="Griffiths S.A."/>
            <person name="Guo Y."/>
            <person name="Hamelin R.C."/>
            <person name="Henrissat B."/>
            <person name="Kabir M.S."/>
            <person name="Jashni M.K."/>
            <person name="Kema G."/>
            <person name="Klaubauf S."/>
            <person name="Lapidus A."/>
            <person name="Levasseur A."/>
            <person name="Lindquist E."/>
            <person name="Mehrabi R."/>
            <person name="Ohm R.A."/>
            <person name="Owen T.J."/>
            <person name="Salamov A."/>
            <person name="Schwelm A."/>
            <person name="Schijlen E."/>
            <person name="Sun H."/>
            <person name="van den Burg H.A."/>
            <person name="van Ham R.C.H.J."/>
            <person name="Zhang S."/>
            <person name="Goodwin S.B."/>
            <person name="Grigoriev I.V."/>
            <person name="Collemare J."/>
            <person name="Bradshaw R.E."/>
        </authorList>
    </citation>
    <scope>NUCLEOTIDE SEQUENCE [LARGE SCALE GENOMIC DNA]</scope>
    <source>
        <strain evidence="4">NZE10 / CBS 128990</strain>
    </source>
</reference>
<dbReference type="PANTHER" id="PTHR45957:SF1">
    <property type="entry name" value="ANAPHASE-PROMOTING COMPLEX SUBUNIT 2"/>
    <property type="match status" value="1"/>
</dbReference>
<name>N1PD54_DOTSN</name>
<dbReference type="GO" id="GO:0007091">
    <property type="term" value="P:metaphase/anaphase transition of mitotic cell cycle"/>
    <property type="evidence" value="ECO:0007669"/>
    <property type="project" value="TreeGrafter"/>
</dbReference>